<feature type="compositionally biased region" description="Basic and acidic residues" evidence="8">
    <location>
        <begin position="524"/>
        <end position="543"/>
    </location>
</feature>
<accession>A0A0G4KCF0</accession>
<keyword evidence="6 9" id="KW-1133">Transmembrane helix</keyword>
<evidence type="ECO:0000256" key="5">
    <source>
        <dbReference type="ARBA" id="ARBA00022824"/>
    </source>
</evidence>
<evidence type="ECO:0000313" key="11">
    <source>
        <dbReference type="Proteomes" id="UP000044602"/>
    </source>
</evidence>
<proteinExistence type="inferred from homology"/>
<dbReference type="PANTHER" id="PTHR12174">
    <property type="entry name" value="SIGNAL PEPTIDE PEPTIDASE"/>
    <property type="match status" value="1"/>
</dbReference>
<feature type="transmembrane region" description="Helical" evidence="9">
    <location>
        <begin position="291"/>
        <end position="314"/>
    </location>
</feature>
<evidence type="ECO:0000256" key="1">
    <source>
        <dbReference type="ARBA" id="ARBA00004477"/>
    </source>
</evidence>
<dbReference type="GO" id="GO:0098554">
    <property type="term" value="C:cytoplasmic side of endoplasmic reticulum membrane"/>
    <property type="evidence" value="ECO:0007669"/>
    <property type="project" value="TreeGrafter"/>
</dbReference>
<dbReference type="EMBL" id="CVQH01000001">
    <property type="protein sequence ID" value="CRJ79468.1"/>
    <property type="molecule type" value="Genomic_DNA"/>
</dbReference>
<dbReference type="Pfam" id="PF04258">
    <property type="entry name" value="Peptidase_A22B"/>
    <property type="match status" value="1"/>
</dbReference>
<feature type="transmembrane region" description="Helical" evidence="9">
    <location>
        <begin position="469"/>
        <end position="487"/>
    </location>
</feature>
<reference evidence="10 11" key="1">
    <citation type="submission" date="2015-05" db="EMBL/GenBank/DDBJ databases">
        <authorList>
            <person name="Wang D.B."/>
            <person name="Wang M."/>
        </authorList>
    </citation>
    <scope>NUCLEOTIDE SEQUENCE [LARGE SCALE GENOMIC DNA]</scope>
    <source>
        <strain evidence="10">VL1</strain>
    </source>
</reference>
<dbReference type="SMART" id="SM00730">
    <property type="entry name" value="PSN"/>
    <property type="match status" value="1"/>
</dbReference>
<keyword evidence="7 9" id="KW-0472">Membrane</keyword>
<dbReference type="GO" id="GO:0033619">
    <property type="term" value="P:membrane protein proteolysis"/>
    <property type="evidence" value="ECO:0007669"/>
    <property type="project" value="TreeGrafter"/>
</dbReference>
<feature type="transmembrane region" description="Helical" evidence="9">
    <location>
        <begin position="99"/>
        <end position="117"/>
    </location>
</feature>
<sequence>MASPDAKSDLLPRDEGAVALSGNTTTVASSIFAWKDPHFLAVEVKLIFTALALIYIGAHAALRRPPSAAPSVKTKSGRPRKKKPSDDDVFTQGLLPSDAIIFPIMAGIVLVGLYYLIQWLQDPAILNKILRGYISIMGIFSLTSLIANTIQNATSFLFPLYYRKGRTTYLVDGVEECLRPITQDGSQDVVPPADSTSPIPWAPFLVRSHRGRRYLWEIRHLITEEWAVKLKLHGFSNEKFSIQFSHILGFLLACAVVAAYHVTNHMVLSNILGYGLCYGTFLIMSPTTFPTGTLILCGLFVYDIVMVFYTPYMITVATKLDAPIKLTFASAAKSSILGLGDIVVPGMVMALALRFDLWRFYNKQVKYVATELKSKATGPTSDDVVVASEIQHMAKKTPYIDVTGSWADRFWVSTWPGLLTFSKPGKDAPISVQVAAFPKTYFYASLVGYTLGLLVTLAMLVVFRHGQPALLYLVPGVLGSLWLTGLVRGELKEMWTYTEDGTLDTQDVIVELDSSGNVIKEIKDHKQGTDDKESEEKKKKSEQATKAATSGYDVFHFSVRAPPRGSGKANVAQELERKAL</sequence>
<evidence type="ECO:0000256" key="9">
    <source>
        <dbReference type="SAM" id="Phobius"/>
    </source>
</evidence>
<feature type="transmembrane region" description="Helical" evidence="9">
    <location>
        <begin position="266"/>
        <end position="284"/>
    </location>
</feature>
<dbReference type="AlphaFoldDB" id="A0A0G4KCF0"/>
<keyword evidence="5" id="KW-0256">Endoplasmic reticulum</keyword>
<feature type="transmembrane region" description="Helical" evidence="9">
    <location>
        <begin position="240"/>
        <end position="260"/>
    </location>
</feature>
<dbReference type="GO" id="GO:0042500">
    <property type="term" value="F:aspartic endopeptidase activity, intramembrane cleaving"/>
    <property type="evidence" value="ECO:0007669"/>
    <property type="project" value="InterPro"/>
</dbReference>
<evidence type="ECO:0008006" key="12">
    <source>
        <dbReference type="Google" id="ProtNLM"/>
    </source>
</evidence>
<evidence type="ECO:0000256" key="8">
    <source>
        <dbReference type="SAM" id="MobiDB-lite"/>
    </source>
</evidence>
<comment type="similarity">
    <text evidence="2">Belongs to the peptidase A22B family.</text>
</comment>
<feature type="transmembrane region" description="Helical" evidence="9">
    <location>
        <begin position="441"/>
        <end position="463"/>
    </location>
</feature>
<protein>
    <recommendedName>
        <fullName evidence="12">Signal peptide peptidase</fullName>
    </recommendedName>
</protein>
<dbReference type="PANTHER" id="PTHR12174:SF23">
    <property type="entry name" value="MINOR HISTOCOMPATIBILITY ANTIGEN H13"/>
    <property type="match status" value="1"/>
</dbReference>
<dbReference type="GO" id="GO:0006465">
    <property type="term" value="P:signal peptide processing"/>
    <property type="evidence" value="ECO:0007669"/>
    <property type="project" value="TreeGrafter"/>
</dbReference>
<evidence type="ECO:0000256" key="2">
    <source>
        <dbReference type="ARBA" id="ARBA00006859"/>
    </source>
</evidence>
<evidence type="ECO:0000313" key="10">
    <source>
        <dbReference type="EMBL" id="CRJ79468.1"/>
    </source>
</evidence>
<dbReference type="Proteomes" id="UP000044602">
    <property type="component" value="Unassembled WGS sequence"/>
</dbReference>
<keyword evidence="3 9" id="KW-0812">Transmembrane</keyword>
<dbReference type="InterPro" id="IPR007369">
    <property type="entry name" value="Peptidase_A22B_SPP"/>
</dbReference>
<dbReference type="STRING" id="100787.A0A0G4KCF0"/>
<feature type="transmembrane region" description="Helical" evidence="9">
    <location>
        <begin position="129"/>
        <end position="150"/>
    </location>
</feature>
<dbReference type="InterPro" id="IPR006639">
    <property type="entry name" value="Preselin/SPP"/>
</dbReference>
<evidence type="ECO:0000256" key="3">
    <source>
        <dbReference type="ARBA" id="ARBA00022692"/>
    </source>
</evidence>
<keyword evidence="11" id="KW-1185">Reference proteome</keyword>
<feature type="transmembrane region" description="Helical" evidence="9">
    <location>
        <begin position="39"/>
        <end position="58"/>
    </location>
</feature>
<feature type="region of interest" description="Disordered" evidence="8">
    <location>
        <begin position="66"/>
        <end position="88"/>
    </location>
</feature>
<organism evidence="10 11">
    <name type="scientific">Verticillium longisporum</name>
    <name type="common">Verticillium dahliae var. longisporum</name>
    <dbReference type="NCBI Taxonomy" id="100787"/>
    <lineage>
        <taxon>Eukaryota</taxon>
        <taxon>Fungi</taxon>
        <taxon>Dikarya</taxon>
        <taxon>Ascomycota</taxon>
        <taxon>Pezizomycotina</taxon>
        <taxon>Sordariomycetes</taxon>
        <taxon>Hypocreomycetidae</taxon>
        <taxon>Glomerellales</taxon>
        <taxon>Plectosphaerellaceae</taxon>
        <taxon>Verticillium</taxon>
    </lineage>
</organism>
<feature type="region of interest" description="Disordered" evidence="8">
    <location>
        <begin position="524"/>
        <end position="580"/>
    </location>
</feature>
<dbReference type="GO" id="GO:0098553">
    <property type="term" value="C:lumenal side of endoplasmic reticulum membrane"/>
    <property type="evidence" value="ECO:0007669"/>
    <property type="project" value="TreeGrafter"/>
</dbReference>
<comment type="subcellular location">
    <subcellularLocation>
        <location evidence="1">Endoplasmic reticulum membrane</location>
        <topology evidence="1">Multi-pass membrane protein</topology>
    </subcellularLocation>
</comment>
<feature type="transmembrane region" description="Helical" evidence="9">
    <location>
        <begin position="334"/>
        <end position="353"/>
    </location>
</feature>
<gene>
    <name evidence="10" type="ORF">BN1708_000023</name>
</gene>
<evidence type="ECO:0000256" key="6">
    <source>
        <dbReference type="ARBA" id="ARBA00022989"/>
    </source>
</evidence>
<name>A0A0G4KCF0_VERLO</name>
<evidence type="ECO:0000256" key="4">
    <source>
        <dbReference type="ARBA" id="ARBA00022801"/>
    </source>
</evidence>
<evidence type="ECO:0000256" key="7">
    <source>
        <dbReference type="ARBA" id="ARBA00023136"/>
    </source>
</evidence>
<keyword evidence="4" id="KW-0378">Hydrolase</keyword>